<dbReference type="EMBL" id="CBXV010000006">
    <property type="protein sequence ID" value="CDM65840.1"/>
    <property type="molecule type" value="Genomic_DNA"/>
</dbReference>
<protein>
    <submittedName>
        <fullName evidence="4">Glycosyltransferase</fullName>
    </submittedName>
</protein>
<evidence type="ECO:0000256" key="1">
    <source>
        <dbReference type="ARBA" id="ARBA00022679"/>
    </source>
</evidence>
<dbReference type="RefSeq" id="WP_060635514.1">
    <property type="nucleotide sequence ID" value="NZ_CBXV010000006.1"/>
</dbReference>
<evidence type="ECO:0000313" key="5">
    <source>
        <dbReference type="Proteomes" id="UP000031518"/>
    </source>
</evidence>
<dbReference type="FunFam" id="3.40.50.2000:FF:000119">
    <property type="entry name" value="Glycosyl transferase group 1"/>
    <property type="match status" value="1"/>
</dbReference>
<dbReference type="Pfam" id="PF13439">
    <property type="entry name" value="Glyco_transf_4"/>
    <property type="match status" value="1"/>
</dbReference>
<dbReference type="PANTHER" id="PTHR46401">
    <property type="entry name" value="GLYCOSYLTRANSFERASE WBBK-RELATED"/>
    <property type="match status" value="1"/>
</dbReference>
<dbReference type="InterPro" id="IPR028098">
    <property type="entry name" value="Glyco_trans_4-like_N"/>
</dbReference>
<reference evidence="4 5" key="1">
    <citation type="submission" date="2013-12" db="EMBL/GenBank/DDBJ databases">
        <authorList>
            <person name="Stott M."/>
        </authorList>
    </citation>
    <scope>NUCLEOTIDE SEQUENCE [LARGE SCALE GENOMIC DNA]</scope>
    <source>
        <strain evidence="4 5">K22</strain>
    </source>
</reference>
<feature type="domain" description="Glycosyl transferase family 1" evidence="2">
    <location>
        <begin position="190"/>
        <end position="346"/>
    </location>
</feature>
<keyword evidence="5" id="KW-1185">Reference proteome</keyword>
<dbReference type="STRING" id="454194.PYK22_01847"/>
<dbReference type="GO" id="GO:0016757">
    <property type="term" value="F:glycosyltransferase activity"/>
    <property type="evidence" value="ECO:0007669"/>
    <property type="project" value="InterPro"/>
</dbReference>
<name>A0A0B6X0A7_9BACT</name>
<evidence type="ECO:0000259" key="3">
    <source>
        <dbReference type="Pfam" id="PF13439"/>
    </source>
</evidence>
<dbReference type="Proteomes" id="UP000031518">
    <property type="component" value="Unassembled WGS sequence"/>
</dbReference>
<dbReference type="Gene3D" id="3.40.50.2000">
    <property type="entry name" value="Glycogen Phosphorylase B"/>
    <property type="match status" value="2"/>
</dbReference>
<dbReference type="CDD" id="cd03809">
    <property type="entry name" value="GT4_MtfB-like"/>
    <property type="match status" value="1"/>
</dbReference>
<keyword evidence="1 4" id="KW-0808">Transferase</keyword>
<gene>
    <name evidence="4" type="ORF">PYK22_01847</name>
</gene>
<reference evidence="4 5" key="2">
    <citation type="submission" date="2015-01" db="EMBL/GenBank/DDBJ databases">
        <title>Complete genome sequence of Pyrinomonas methylaliphatogenes type strain K22T.</title>
        <authorList>
            <person name="Lee K.C.Y."/>
            <person name="Power J.F."/>
            <person name="Dunfield P.F."/>
            <person name="Morgan X.C."/>
            <person name="Huttenhower C."/>
            <person name="Stott M.B."/>
        </authorList>
    </citation>
    <scope>NUCLEOTIDE SEQUENCE [LARGE SCALE GENOMIC DNA]</scope>
    <source>
        <strain evidence="4 5">K22</strain>
    </source>
</reference>
<organism evidence="4 5">
    <name type="scientific">Pyrinomonas methylaliphatogenes</name>
    <dbReference type="NCBI Taxonomy" id="454194"/>
    <lineage>
        <taxon>Bacteria</taxon>
        <taxon>Pseudomonadati</taxon>
        <taxon>Acidobacteriota</taxon>
        <taxon>Blastocatellia</taxon>
        <taxon>Blastocatellales</taxon>
        <taxon>Pyrinomonadaceae</taxon>
        <taxon>Pyrinomonas</taxon>
    </lineage>
</organism>
<dbReference type="PANTHER" id="PTHR46401:SF2">
    <property type="entry name" value="GLYCOSYLTRANSFERASE WBBK-RELATED"/>
    <property type="match status" value="1"/>
</dbReference>
<sequence>MRLVLDGLPLTEPLTGVGRYTYELAYALATSSVDDLVEVVSPLPFTEPIKCAGMKPDNLLLTEARVNRLTKHWWAVGLPLYLARSEAALFHGTNFDLPFFFRGARVLTVHDLSTLLYPQTHRPHVVSRARWRLPLMIKSATYIIVPTSAVKREITSYLKVSSERIAIIPEAPRKCFTPMPSKEAFRLLQRFQLKKNYVLFVGTIEPRKNLSRLLDAFELLVSGDKDEDLQLVIAGRYGWMMGEFCQRLEILKERGTVKWLGYVSDEELRALYSACRIFIYPSLYEGFGLPLLEAMSCGAPVIAGRNSAILETVGEAALVIDPMDVRALSEGISILLKDESKRRSLSTVGLRRASLFTWEKTAHLTYDVYMEALKEVKSVAKKREAWRDVGE</sequence>
<dbReference type="SUPFAM" id="SSF53756">
    <property type="entry name" value="UDP-Glycosyltransferase/glycogen phosphorylase"/>
    <property type="match status" value="1"/>
</dbReference>
<feature type="domain" description="Glycosyltransferase subfamily 4-like N-terminal" evidence="3">
    <location>
        <begin position="16"/>
        <end position="169"/>
    </location>
</feature>
<dbReference type="GO" id="GO:0009103">
    <property type="term" value="P:lipopolysaccharide biosynthetic process"/>
    <property type="evidence" value="ECO:0007669"/>
    <property type="project" value="TreeGrafter"/>
</dbReference>
<evidence type="ECO:0000313" key="4">
    <source>
        <dbReference type="EMBL" id="CDM65840.1"/>
    </source>
</evidence>
<accession>A0A0B6X0A7</accession>
<dbReference type="Pfam" id="PF00534">
    <property type="entry name" value="Glycos_transf_1"/>
    <property type="match status" value="1"/>
</dbReference>
<dbReference type="AlphaFoldDB" id="A0A0B6X0A7"/>
<evidence type="ECO:0000259" key="2">
    <source>
        <dbReference type="Pfam" id="PF00534"/>
    </source>
</evidence>
<dbReference type="InterPro" id="IPR001296">
    <property type="entry name" value="Glyco_trans_1"/>
</dbReference>
<proteinExistence type="predicted"/>